<dbReference type="AlphaFoldDB" id="A0A8J5WYP0"/>
<dbReference type="Proteomes" id="UP000729402">
    <property type="component" value="Unassembled WGS sequence"/>
</dbReference>
<comment type="caution">
    <text evidence="2">The sequence shown here is derived from an EMBL/GenBank/DDBJ whole genome shotgun (WGS) entry which is preliminary data.</text>
</comment>
<reference evidence="2" key="2">
    <citation type="submission" date="2021-02" db="EMBL/GenBank/DDBJ databases">
        <authorList>
            <person name="Kimball J.A."/>
            <person name="Haas M.W."/>
            <person name="Macchietto M."/>
            <person name="Kono T."/>
            <person name="Duquette J."/>
            <person name="Shao M."/>
        </authorList>
    </citation>
    <scope>NUCLEOTIDE SEQUENCE</scope>
    <source>
        <tissue evidence="2">Fresh leaf tissue</tissue>
    </source>
</reference>
<feature type="compositionally biased region" description="Basic residues" evidence="1">
    <location>
        <begin position="50"/>
        <end position="61"/>
    </location>
</feature>
<dbReference type="EMBL" id="JAAALK010000079">
    <property type="protein sequence ID" value="KAG8098316.1"/>
    <property type="molecule type" value="Genomic_DNA"/>
</dbReference>
<accession>A0A8J5WYP0</accession>
<evidence type="ECO:0000256" key="1">
    <source>
        <dbReference type="SAM" id="MobiDB-lite"/>
    </source>
</evidence>
<name>A0A8J5WYP0_ZIZPA</name>
<protein>
    <submittedName>
        <fullName evidence="2">Uncharacterized protein</fullName>
    </submittedName>
</protein>
<evidence type="ECO:0000313" key="2">
    <source>
        <dbReference type="EMBL" id="KAG8098316.1"/>
    </source>
</evidence>
<keyword evidence="3" id="KW-1185">Reference proteome</keyword>
<sequence length="84" mass="9230">MKPEATPRYTGKRSPARERGISGPPANPTEAAQSPPKDKEKSAAPCVVRSSRRSRSRRRKPGQAGRMIGGTSRERSWRLGLDLC</sequence>
<organism evidence="2 3">
    <name type="scientific">Zizania palustris</name>
    <name type="common">Northern wild rice</name>
    <dbReference type="NCBI Taxonomy" id="103762"/>
    <lineage>
        <taxon>Eukaryota</taxon>
        <taxon>Viridiplantae</taxon>
        <taxon>Streptophyta</taxon>
        <taxon>Embryophyta</taxon>
        <taxon>Tracheophyta</taxon>
        <taxon>Spermatophyta</taxon>
        <taxon>Magnoliopsida</taxon>
        <taxon>Liliopsida</taxon>
        <taxon>Poales</taxon>
        <taxon>Poaceae</taxon>
        <taxon>BOP clade</taxon>
        <taxon>Oryzoideae</taxon>
        <taxon>Oryzeae</taxon>
        <taxon>Zizaniinae</taxon>
        <taxon>Zizania</taxon>
    </lineage>
</organism>
<feature type="region of interest" description="Disordered" evidence="1">
    <location>
        <begin position="1"/>
        <end position="84"/>
    </location>
</feature>
<reference evidence="2" key="1">
    <citation type="journal article" date="2021" name="bioRxiv">
        <title>Whole Genome Assembly and Annotation of Northern Wild Rice, Zizania palustris L., Supports a Whole Genome Duplication in the Zizania Genus.</title>
        <authorList>
            <person name="Haas M."/>
            <person name="Kono T."/>
            <person name="Macchietto M."/>
            <person name="Millas R."/>
            <person name="McGilp L."/>
            <person name="Shao M."/>
            <person name="Duquette J."/>
            <person name="Hirsch C.N."/>
            <person name="Kimball J."/>
        </authorList>
    </citation>
    <scope>NUCLEOTIDE SEQUENCE</scope>
    <source>
        <tissue evidence="2">Fresh leaf tissue</tissue>
    </source>
</reference>
<gene>
    <name evidence="2" type="ORF">GUJ93_ZPchr0013g37365</name>
</gene>
<proteinExistence type="predicted"/>
<evidence type="ECO:0000313" key="3">
    <source>
        <dbReference type="Proteomes" id="UP000729402"/>
    </source>
</evidence>